<dbReference type="InterPro" id="IPR047057">
    <property type="entry name" value="MerR_fam"/>
</dbReference>
<dbReference type="Gene3D" id="1.10.1660.10">
    <property type="match status" value="1"/>
</dbReference>
<evidence type="ECO:0000256" key="1">
    <source>
        <dbReference type="ARBA" id="ARBA00023125"/>
    </source>
</evidence>
<dbReference type="GO" id="GO:0003677">
    <property type="term" value="F:DNA binding"/>
    <property type="evidence" value="ECO:0007669"/>
    <property type="project" value="UniProtKB-KW"/>
</dbReference>
<dbReference type="SUPFAM" id="SSF46955">
    <property type="entry name" value="Putative DNA-binding domain"/>
    <property type="match status" value="1"/>
</dbReference>
<feature type="region of interest" description="Disordered" evidence="2">
    <location>
        <begin position="135"/>
        <end position="154"/>
    </location>
</feature>
<evidence type="ECO:0000259" key="3">
    <source>
        <dbReference type="PROSITE" id="PS50937"/>
    </source>
</evidence>
<accession>A0A4R4X5P1</accession>
<keyword evidence="5" id="KW-1185">Reference proteome</keyword>
<protein>
    <submittedName>
        <fullName evidence="4">MerR family DNA-binding transcriptional regulator</fullName>
    </submittedName>
</protein>
<dbReference type="InterPro" id="IPR009061">
    <property type="entry name" value="DNA-bd_dom_put_sf"/>
</dbReference>
<organism evidence="4 5">
    <name type="scientific">Kribbella turkmenica</name>
    <dbReference type="NCBI Taxonomy" id="2530375"/>
    <lineage>
        <taxon>Bacteria</taxon>
        <taxon>Bacillati</taxon>
        <taxon>Actinomycetota</taxon>
        <taxon>Actinomycetes</taxon>
        <taxon>Propionibacteriales</taxon>
        <taxon>Kribbellaceae</taxon>
        <taxon>Kribbella</taxon>
    </lineage>
</organism>
<evidence type="ECO:0000313" key="4">
    <source>
        <dbReference type="EMBL" id="TDD25678.1"/>
    </source>
</evidence>
<sequence>MGCVHNVRVPAQTWSIAELAAEYDVTLRTIRFYEDRGLLTPERRGTVRVYHPRDRVRLGLILRGKRLGFSLDEIATIVDMYDAEPGEEGQLVYLLDQITTRRADLEQRRRDIEETLRELNEVEARCRADLQALRDRQPSRGRQTAKAVGRRADS</sequence>
<feature type="domain" description="HTH merR-type" evidence="3">
    <location>
        <begin position="13"/>
        <end position="80"/>
    </location>
</feature>
<evidence type="ECO:0000313" key="5">
    <source>
        <dbReference type="Proteomes" id="UP000295172"/>
    </source>
</evidence>
<dbReference type="Pfam" id="PF13411">
    <property type="entry name" value="MerR_1"/>
    <property type="match status" value="1"/>
</dbReference>
<dbReference type="InterPro" id="IPR000551">
    <property type="entry name" value="MerR-type_HTH_dom"/>
</dbReference>
<dbReference type="SMART" id="SM00422">
    <property type="entry name" value="HTH_MERR"/>
    <property type="match status" value="1"/>
</dbReference>
<dbReference type="OrthoDB" id="9809391at2"/>
<comment type="caution">
    <text evidence="4">The sequence shown here is derived from an EMBL/GenBank/DDBJ whole genome shotgun (WGS) entry which is preliminary data.</text>
</comment>
<proteinExistence type="predicted"/>
<dbReference type="Proteomes" id="UP000295172">
    <property type="component" value="Unassembled WGS sequence"/>
</dbReference>
<dbReference type="PROSITE" id="PS50937">
    <property type="entry name" value="HTH_MERR_2"/>
    <property type="match status" value="1"/>
</dbReference>
<keyword evidence="1 4" id="KW-0238">DNA-binding</keyword>
<reference evidence="4 5" key="1">
    <citation type="submission" date="2019-02" db="EMBL/GenBank/DDBJ databases">
        <title>Draft genome sequences of novel Actinobacteria.</title>
        <authorList>
            <person name="Sahin N."/>
            <person name="Ay H."/>
            <person name="Saygin H."/>
        </authorList>
    </citation>
    <scope>NUCLEOTIDE SEQUENCE [LARGE SCALE GENOMIC DNA]</scope>
    <source>
        <strain evidence="4 5">16K104</strain>
    </source>
</reference>
<gene>
    <name evidence="4" type="ORF">E1218_14580</name>
</gene>
<name>A0A4R4X5P1_9ACTN</name>
<dbReference type="PANTHER" id="PTHR30204:SF58">
    <property type="entry name" value="HTH-TYPE TRANSCRIPTIONAL REGULATOR YFMP"/>
    <property type="match status" value="1"/>
</dbReference>
<evidence type="ECO:0000256" key="2">
    <source>
        <dbReference type="SAM" id="MobiDB-lite"/>
    </source>
</evidence>
<dbReference type="CDD" id="cd04776">
    <property type="entry name" value="HTH_GnyR"/>
    <property type="match status" value="1"/>
</dbReference>
<dbReference type="AlphaFoldDB" id="A0A4R4X5P1"/>
<dbReference type="EMBL" id="SMKR01000053">
    <property type="protein sequence ID" value="TDD25678.1"/>
    <property type="molecule type" value="Genomic_DNA"/>
</dbReference>
<dbReference type="PANTHER" id="PTHR30204">
    <property type="entry name" value="REDOX-CYCLING DRUG-SENSING TRANSCRIPTIONAL ACTIVATOR SOXR"/>
    <property type="match status" value="1"/>
</dbReference>
<dbReference type="GO" id="GO:0003700">
    <property type="term" value="F:DNA-binding transcription factor activity"/>
    <property type="evidence" value="ECO:0007669"/>
    <property type="project" value="InterPro"/>
</dbReference>